<feature type="transmembrane region" description="Helical" evidence="1">
    <location>
        <begin position="12"/>
        <end position="28"/>
    </location>
</feature>
<proteinExistence type="predicted"/>
<dbReference type="PANTHER" id="PTHR33121">
    <property type="entry name" value="CYCLIC DI-GMP PHOSPHODIESTERASE PDEF"/>
    <property type="match status" value="1"/>
</dbReference>
<dbReference type="Pfam" id="PF00990">
    <property type="entry name" value="GGDEF"/>
    <property type="match status" value="1"/>
</dbReference>
<evidence type="ECO:0000259" key="3">
    <source>
        <dbReference type="PROSITE" id="PS50887"/>
    </source>
</evidence>
<dbReference type="PROSITE" id="PS50883">
    <property type="entry name" value="EAL"/>
    <property type="match status" value="1"/>
</dbReference>
<dbReference type="SMART" id="SM00052">
    <property type="entry name" value="EAL"/>
    <property type="match status" value="1"/>
</dbReference>
<reference evidence="4" key="1">
    <citation type="submission" date="2022-03" db="EMBL/GenBank/DDBJ databases">
        <title>Sea Food Isolates.</title>
        <authorList>
            <person name="Li c."/>
        </authorList>
    </citation>
    <scope>NUCLEOTIDE SEQUENCE</scope>
    <source>
        <strain evidence="4">19PA01SH03</strain>
    </source>
</reference>
<feature type="transmembrane region" description="Helical" evidence="1">
    <location>
        <begin position="82"/>
        <end position="100"/>
    </location>
</feature>
<feature type="domain" description="EAL" evidence="2">
    <location>
        <begin position="283"/>
        <end position="534"/>
    </location>
</feature>
<name>A0AAU6SLI4_UNCXX</name>
<accession>A0AAU6SLI4</accession>
<dbReference type="SUPFAM" id="SSF55073">
    <property type="entry name" value="Nucleotide cyclase"/>
    <property type="match status" value="1"/>
</dbReference>
<organism evidence="4">
    <name type="scientific">bacterium 19PA01SH03</name>
    <dbReference type="NCBI Taxonomy" id="2920705"/>
    <lineage>
        <taxon>Bacteria</taxon>
    </lineage>
</organism>
<dbReference type="SUPFAM" id="SSF141868">
    <property type="entry name" value="EAL domain-like"/>
    <property type="match status" value="1"/>
</dbReference>
<protein>
    <submittedName>
        <fullName evidence="4">Phosphodiesterase</fullName>
    </submittedName>
</protein>
<evidence type="ECO:0000259" key="2">
    <source>
        <dbReference type="PROSITE" id="PS50883"/>
    </source>
</evidence>
<sequence>MKILQNYRRQLVLLSLLCLAFTALYLWLNGYPSNNSTLITLLLVPLVIGSLLYGLIGMIISSVLVFLVFYGLSYGQDVTVSYWFRFIIFIAISGFVAFFVQVQAHYERRINYLLNHDPGTKLPSRLALWQAIDNQLNAKNMAQSPNGLAVIAIDNLHDISITFDHDVADELLVTMWQRIVDVFYPGAKAYHYHRERLAVLFHNPESNTDVLQRKLASVLAESVKYNGIPIHFSAHVGYVPIDSNLRGKRTIINEAESALLYAIENDRQLVEFSAEMRCEKRTALAILGSVRTAMASGELTLHYQPKIDLKNNKVVGFEALARWRDTKLGVLSPAEFIPLIENTEIIHDFTYWAIDFALKTLKKWSSDKPDCFIAVNVSSHNLSDDGFADKVKSLLKKYTLASSVLELEITESEIMKNPEKAIKVLQELADIPVVISIDDFGTGYSSLAYLNRLPATALKIDRAFISQLDNDKNVKAIVTAAIDLGHALGMKVIAEGVETENQRKILQELDCDIGQGYLFSAAMPESEALCWKVL</sequence>
<dbReference type="GO" id="GO:0071111">
    <property type="term" value="F:cyclic-guanylate-specific phosphodiesterase activity"/>
    <property type="evidence" value="ECO:0007669"/>
    <property type="project" value="InterPro"/>
</dbReference>
<dbReference type="AlphaFoldDB" id="A0AAU6SLI4"/>
<dbReference type="EMBL" id="CP095338">
    <property type="protein sequence ID" value="XAG20795.1"/>
    <property type="molecule type" value="Genomic_DNA"/>
</dbReference>
<keyword evidence="1" id="KW-0812">Transmembrane</keyword>
<evidence type="ECO:0000256" key="1">
    <source>
        <dbReference type="SAM" id="Phobius"/>
    </source>
</evidence>
<keyword evidence="1" id="KW-1133">Transmembrane helix</keyword>
<keyword evidence="1" id="KW-0472">Membrane</keyword>
<dbReference type="Gene3D" id="3.30.70.270">
    <property type="match status" value="1"/>
</dbReference>
<evidence type="ECO:0000313" key="4">
    <source>
        <dbReference type="EMBL" id="XAG20795.1"/>
    </source>
</evidence>
<dbReference type="Gene3D" id="3.20.20.450">
    <property type="entry name" value="EAL domain"/>
    <property type="match status" value="1"/>
</dbReference>
<gene>
    <name evidence="4" type="ORF">MRN70_10880</name>
</gene>
<feature type="domain" description="GGDEF" evidence="3">
    <location>
        <begin position="144"/>
        <end position="275"/>
    </location>
</feature>
<dbReference type="InterPro" id="IPR000160">
    <property type="entry name" value="GGDEF_dom"/>
</dbReference>
<dbReference type="SMART" id="SM00267">
    <property type="entry name" value="GGDEF"/>
    <property type="match status" value="1"/>
</dbReference>
<dbReference type="InterPro" id="IPR043128">
    <property type="entry name" value="Rev_trsase/Diguanyl_cyclase"/>
</dbReference>
<dbReference type="InterPro" id="IPR050706">
    <property type="entry name" value="Cyclic-di-GMP_PDE-like"/>
</dbReference>
<dbReference type="InterPro" id="IPR001633">
    <property type="entry name" value="EAL_dom"/>
</dbReference>
<feature type="transmembrane region" description="Helical" evidence="1">
    <location>
        <begin position="40"/>
        <end position="70"/>
    </location>
</feature>
<dbReference type="Pfam" id="PF00563">
    <property type="entry name" value="EAL"/>
    <property type="match status" value="1"/>
</dbReference>
<dbReference type="PROSITE" id="PS50887">
    <property type="entry name" value="GGDEF"/>
    <property type="match status" value="1"/>
</dbReference>
<dbReference type="PANTHER" id="PTHR33121:SF19">
    <property type="entry name" value="CYCLIC DI-GMP PHOSPHODIESTERASE PA2567"/>
    <property type="match status" value="1"/>
</dbReference>
<dbReference type="CDD" id="cd01948">
    <property type="entry name" value="EAL"/>
    <property type="match status" value="1"/>
</dbReference>
<dbReference type="InterPro" id="IPR029787">
    <property type="entry name" value="Nucleotide_cyclase"/>
</dbReference>
<dbReference type="InterPro" id="IPR035919">
    <property type="entry name" value="EAL_sf"/>
</dbReference>